<dbReference type="InterPro" id="IPR029069">
    <property type="entry name" value="HotDog_dom_sf"/>
</dbReference>
<dbReference type="Pfam" id="PF20789">
    <property type="entry name" value="4HBT_3C"/>
    <property type="match status" value="1"/>
</dbReference>
<dbReference type="InterPro" id="IPR049449">
    <property type="entry name" value="TesB_ACOT8-like_N"/>
</dbReference>
<dbReference type="AlphaFoldDB" id="A0A8H3EZV6"/>
<dbReference type="SUPFAM" id="SSF54637">
    <property type="entry name" value="Thioesterase/thiol ester dehydrase-isomerase"/>
    <property type="match status" value="1"/>
</dbReference>
<evidence type="ECO:0000313" key="4">
    <source>
        <dbReference type="Proteomes" id="UP000664169"/>
    </source>
</evidence>
<name>A0A8H3EZV6_9LECA</name>
<feature type="domain" description="Acyl-CoA thioesterase-like C-terminal" evidence="2">
    <location>
        <begin position="152"/>
        <end position="296"/>
    </location>
</feature>
<dbReference type="InterPro" id="IPR042171">
    <property type="entry name" value="Acyl-CoA_hotdog"/>
</dbReference>
<dbReference type="Pfam" id="PF13622">
    <property type="entry name" value="4HBT_3"/>
    <property type="match status" value="1"/>
</dbReference>
<dbReference type="Proteomes" id="UP000664169">
    <property type="component" value="Unassembled WGS sequence"/>
</dbReference>
<dbReference type="OrthoDB" id="2532955at2759"/>
<evidence type="ECO:0000259" key="2">
    <source>
        <dbReference type="Pfam" id="PF20789"/>
    </source>
</evidence>
<evidence type="ECO:0000313" key="3">
    <source>
        <dbReference type="EMBL" id="CAF9916631.1"/>
    </source>
</evidence>
<protein>
    <recommendedName>
        <fullName evidence="5">Thioesterase-like superfamily-domain-containing protein</fullName>
    </recommendedName>
</protein>
<evidence type="ECO:0008006" key="5">
    <source>
        <dbReference type="Google" id="ProtNLM"/>
    </source>
</evidence>
<dbReference type="InterPro" id="IPR049450">
    <property type="entry name" value="ACOT8-like_C"/>
</dbReference>
<sequence>MPSSSLPSTPLLPSLSISAISTHSYAAHFNSDFCIGTVPHGGYISASFLQVASVHFSSTLHGQNQPDTSILQLNFLRRTSAGPATFVVKDVKLGRATSIIHVTLVQNDVEEAVAYITQTNCEKETGVSMHTGWSVVPSAPAGRPPEAEKWEEVTDLPFLGFRKATSHVELWMPREDARRELPAGRVDQWMRMRSGERWTNVHLGYLADYFPLLIEFMEPNGKIGKEEGAVRAGAKFWYPTLVLNLEIKKRLPADGCEWLRSVVQMRHVRNGRNDLELVLFDEKGDLVAVSHHVCLVVPVSRNVSERRKDRVNVAGDNSKI</sequence>
<reference evidence="3" key="1">
    <citation type="submission" date="2021-03" db="EMBL/GenBank/DDBJ databases">
        <authorList>
            <person name="Tagirdzhanova G."/>
        </authorList>
    </citation>
    <scope>NUCLEOTIDE SEQUENCE</scope>
</reference>
<comment type="caution">
    <text evidence="3">The sequence shown here is derived from an EMBL/GenBank/DDBJ whole genome shotgun (WGS) entry which is preliminary data.</text>
</comment>
<dbReference type="PANTHER" id="PTHR38110:SF1">
    <property type="entry name" value="THIOESTERASE DOMAIN-CONTAINING PROTEIN"/>
    <property type="match status" value="1"/>
</dbReference>
<dbReference type="Gene3D" id="2.40.160.210">
    <property type="entry name" value="Acyl-CoA thioesterase, double hotdog domain"/>
    <property type="match status" value="1"/>
</dbReference>
<organism evidence="3 4">
    <name type="scientific">Gomphillus americanus</name>
    <dbReference type="NCBI Taxonomy" id="1940652"/>
    <lineage>
        <taxon>Eukaryota</taxon>
        <taxon>Fungi</taxon>
        <taxon>Dikarya</taxon>
        <taxon>Ascomycota</taxon>
        <taxon>Pezizomycotina</taxon>
        <taxon>Lecanoromycetes</taxon>
        <taxon>OSLEUM clade</taxon>
        <taxon>Ostropomycetidae</taxon>
        <taxon>Ostropales</taxon>
        <taxon>Graphidaceae</taxon>
        <taxon>Gomphilloideae</taxon>
        <taxon>Gomphillus</taxon>
    </lineage>
</organism>
<dbReference type="EMBL" id="CAJPDQ010000011">
    <property type="protein sequence ID" value="CAF9916631.1"/>
    <property type="molecule type" value="Genomic_DNA"/>
</dbReference>
<feature type="domain" description="Acyl-CoA thioesterase-like N-terminal HotDog" evidence="1">
    <location>
        <begin position="31"/>
        <end position="118"/>
    </location>
</feature>
<keyword evidence="4" id="KW-1185">Reference proteome</keyword>
<gene>
    <name evidence="3" type="ORF">GOMPHAMPRED_001063</name>
</gene>
<dbReference type="InterPro" id="IPR052389">
    <property type="entry name" value="Sec_Metab_Biosynth-Assoc"/>
</dbReference>
<dbReference type="PANTHER" id="PTHR38110">
    <property type="entry name" value="CHROMOSOME 23, WHOLE GENOME SHOTGUN SEQUENCE"/>
    <property type="match status" value="1"/>
</dbReference>
<evidence type="ECO:0000259" key="1">
    <source>
        <dbReference type="Pfam" id="PF13622"/>
    </source>
</evidence>
<accession>A0A8H3EZV6</accession>
<proteinExistence type="predicted"/>